<feature type="domain" description="Beta-lactamase-related" evidence="3">
    <location>
        <begin position="49"/>
        <end position="379"/>
    </location>
</feature>
<dbReference type="PANTHER" id="PTHR46825:SF15">
    <property type="entry name" value="BETA-LACTAMASE-RELATED DOMAIN-CONTAINING PROTEIN"/>
    <property type="match status" value="1"/>
</dbReference>
<proteinExistence type="inferred from homology"/>
<organism evidence="4 5">
    <name type="scientific">Tricholomella constricta</name>
    <dbReference type="NCBI Taxonomy" id="117010"/>
    <lineage>
        <taxon>Eukaryota</taxon>
        <taxon>Fungi</taxon>
        <taxon>Dikarya</taxon>
        <taxon>Basidiomycota</taxon>
        <taxon>Agaricomycotina</taxon>
        <taxon>Agaricomycetes</taxon>
        <taxon>Agaricomycetidae</taxon>
        <taxon>Agaricales</taxon>
        <taxon>Tricholomatineae</taxon>
        <taxon>Lyophyllaceae</taxon>
        <taxon>Tricholomella</taxon>
    </lineage>
</organism>
<dbReference type="Gene3D" id="3.40.710.10">
    <property type="entry name" value="DD-peptidase/beta-lactamase superfamily"/>
    <property type="match status" value="1"/>
</dbReference>
<name>A0A8H5GUK7_9AGAR</name>
<dbReference type="InterPro" id="IPR050491">
    <property type="entry name" value="AmpC-like"/>
</dbReference>
<dbReference type="Proteomes" id="UP000565441">
    <property type="component" value="Unassembled WGS sequence"/>
</dbReference>
<dbReference type="EMBL" id="JAACJP010000047">
    <property type="protein sequence ID" value="KAF5371351.1"/>
    <property type="molecule type" value="Genomic_DNA"/>
</dbReference>
<evidence type="ECO:0000313" key="4">
    <source>
        <dbReference type="EMBL" id="KAF5371351.1"/>
    </source>
</evidence>
<sequence length="591" mass="64325">MRLQALFSLVPFFLLYGSVSGQGAPAKVLNEATDTFIDNLLAGWNSPAGVSIAVVRKDEQDAWTIETKGYGVATLANGTRVTENTLFAIGSNSKLFDAIAIGLLVTNRTLPVRLSWTSKFASIIPGWGLQDSTAAKQTTILDALSHRTGLPRHDFSYKWSDDVPNIIKKLKSHRPSAEFREVHQYNNNMYTLLSYLPTVLLPSKIPFARYVKQNIFEPLGMSSTTYSYDVAKLGHLADGIARQGINYTEDPLGGTPRALPYWSTKGGEDGNCPGGIISNAVDMSIWLQTLLLEGQKPGTNQSVIPPEVIQKVSAGVSVVEPVASFPELSPSVYGGGLLRNAYRGHEVVWHSGGTPGFLSQISRLPSDNLGIAVLCNDNDYGSILIQIINYRLMDEALGLEKIDWDTRFRAILSPLPPPSTPRPANASLPSANFTALAGMYDNAGYGKVEFCFVSSDYPAASSSCKALAANLSTILPGAVNPKVPTFIGAWDSPWASHIRVSHFDGNQFNVSVLNSFPTNNASAEPYWTYGGDTTFDTTIYAESIVTGRRYSLAFTGFWGAGDIPKLQGETVRDRAEVVFDKVKVMWRRSQT</sequence>
<dbReference type="SUPFAM" id="SSF56601">
    <property type="entry name" value="beta-lactamase/transpeptidase-like"/>
    <property type="match status" value="1"/>
</dbReference>
<gene>
    <name evidence="4" type="ORF">D9615_009703</name>
</gene>
<dbReference type="InterPro" id="IPR012338">
    <property type="entry name" value="Beta-lactam/transpept-like"/>
</dbReference>
<dbReference type="OrthoDB" id="5946976at2759"/>
<dbReference type="Pfam" id="PF00144">
    <property type="entry name" value="Beta-lactamase"/>
    <property type="match status" value="1"/>
</dbReference>
<accession>A0A8H5GUK7</accession>
<feature type="signal peptide" evidence="2">
    <location>
        <begin position="1"/>
        <end position="21"/>
    </location>
</feature>
<reference evidence="4 5" key="1">
    <citation type="journal article" date="2020" name="ISME J.">
        <title>Uncovering the hidden diversity of litter-decomposition mechanisms in mushroom-forming fungi.</title>
        <authorList>
            <person name="Floudas D."/>
            <person name="Bentzer J."/>
            <person name="Ahren D."/>
            <person name="Johansson T."/>
            <person name="Persson P."/>
            <person name="Tunlid A."/>
        </authorList>
    </citation>
    <scope>NUCLEOTIDE SEQUENCE [LARGE SCALE GENOMIC DNA]</scope>
    <source>
        <strain evidence="4 5">CBS 661.87</strain>
    </source>
</reference>
<keyword evidence="5" id="KW-1185">Reference proteome</keyword>
<feature type="chain" id="PRO_5034121302" description="Beta-lactamase-related domain-containing protein" evidence="2">
    <location>
        <begin position="22"/>
        <end position="591"/>
    </location>
</feature>
<comment type="similarity">
    <text evidence="1">Belongs to the peptidase S12 family.</text>
</comment>
<dbReference type="InterPro" id="IPR001466">
    <property type="entry name" value="Beta-lactam-related"/>
</dbReference>
<dbReference type="AlphaFoldDB" id="A0A8H5GUK7"/>
<keyword evidence="2" id="KW-0732">Signal</keyword>
<dbReference type="PANTHER" id="PTHR46825">
    <property type="entry name" value="D-ALANYL-D-ALANINE-CARBOXYPEPTIDASE/ENDOPEPTIDASE AMPH"/>
    <property type="match status" value="1"/>
</dbReference>
<evidence type="ECO:0000256" key="2">
    <source>
        <dbReference type="SAM" id="SignalP"/>
    </source>
</evidence>
<evidence type="ECO:0000256" key="1">
    <source>
        <dbReference type="ARBA" id="ARBA00038215"/>
    </source>
</evidence>
<evidence type="ECO:0000259" key="3">
    <source>
        <dbReference type="Pfam" id="PF00144"/>
    </source>
</evidence>
<protein>
    <recommendedName>
        <fullName evidence="3">Beta-lactamase-related domain-containing protein</fullName>
    </recommendedName>
</protein>
<comment type="caution">
    <text evidence="4">The sequence shown here is derived from an EMBL/GenBank/DDBJ whole genome shotgun (WGS) entry which is preliminary data.</text>
</comment>
<evidence type="ECO:0000313" key="5">
    <source>
        <dbReference type="Proteomes" id="UP000565441"/>
    </source>
</evidence>